<dbReference type="PANTHER" id="PTHR40279">
    <property type="entry name" value="PQQC-LIKE PROTEIN"/>
    <property type="match status" value="1"/>
</dbReference>
<comment type="caution">
    <text evidence="2">The sequence shown here is derived from an EMBL/GenBank/DDBJ whole genome shotgun (WGS) entry which is preliminary data.</text>
</comment>
<evidence type="ECO:0000313" key="2">
    <source>
        <dbReference type="EMBL" id="MBP2292671.1"/>
    </source>
</evidence>
<evidence type="ECO:0000313" key="3">
    <source>
        <dbReference type="Proteomes" id="UP000781958"/>
    </source>
</evidence>
<reference evidence="2 3" key="1">
    <citation type="submission" date="2021-03" db="EMBL/GenBank/DDBJ databases">
        <title>Genomic Encyclopedia of Type Strains, Phase III (KMG-III): the genomes of soil and plant-associated and newly described type strains.</title>
        <authorList>
            <person name="Whitman W."/>
        </authorList>
    </citation>
    <scope>NUCLEOTIDE SEQUENCE [LARGE SCALE GENOMIC DNA]</scope>
    <source>
        <strain evidence="2 3">IMMIB AFH-6</strain>
    </source>
</reference>
<dbReference type="Pfam" id="PF14518">
    <property type="entry name" value="Haem_oxygenas_2"/>
    <property type="match status" value="1"/>
</dbReference>
<gene>
    <name evidence="2" type="ORF">J2851_002449</name>
</gene>
<accession>A0ABS4SJD2</accession>
<evidence type="ECO:0000256" key="1">
    <source>
        <dbReference type="ARBA" id="ARBA00023002"/>
    </source>
</evidence>
<dbReference type="EMBL" id="JAGINP010000007">
    <property type="protein sequence ID" value="MBP2292671.1"/>
    <property type="molecule type" value="Genomic_DNA"/>
</dbReference>
<dbReference type="PANTHER" id="PTHR40279:SF3">
    <property type="entry name" value="4-AMINOBENZOATE SYNTHASE"/>
    <property type="match status" value="1"/>
</dbReference>
<organism evidence="2 3">
    <name type="scientific">Azospirillum rugosum</name>
    <dbReference type="NCBI Taxonomy" id="416170"/>
    <lineage>
        <taxon>Bacteria</taxon>
        <taxon>Pseudomonadati</taxon>
        <taxon>Pseudomonadota</taxon>
        <taxon>Alphaproteobacteria</taxon>
        <taxon>Rhodospirillales</taxon>
        <taxon>Azospirillaceae</taxon>
        <taxon>Azospirillum</taxon>
    </lineage>
</organism>
<dbReference type="SUPFAM" id="SSF48613">
    <property type="entry name" value="Heme oxygenase-like"/>
    <property type="match status" value="1"/>
</dbReference>
<dbReference type="InterPro" id="IPR039068">
    <property type="entry name" value="PqqC-like"/>
</dbReference>
<keyword evidence="3" id="KW-1185">Reference proteome</keyword>
<dbReference type="RefSeq" id="WP_209766530.1">
    <property type="nucleotide sequence ID" value="NZ_JAGINP010000007.1"/>
</dbReference>
<protein>
    <submittedName>
        <fullName evidence="2">Pyrroloquinoline quinone (PQQ) biosynthesis protein C</fullName>
    </submittedName>
</protein>
<dbReference type="Gene3D" id="1.20.910.10">
    <property type="entry name" value="Heme oxygenase-like"/>
    <property type="match status" value="1"/>
</dbReference>
<keyword evidence="1" id="KW-0560">Oxidoreductase</keyword>
<name>A0ABS4SJD2_9PROT</name>
<proteinExistence type="predicted"/>
<sequence>MINYRQKLLSLYDLFPFHAHPLWIAIQRKELSYQQVIQAEVQHWIRTSSSRTLRRGALDIAEKISPRIFEMLLQTYLEECTHDDSGPSHLELIERLVKMGGATPEYLEKAEATPGNSAAIALYKDISARGAGCHMLGAGAVEFYYSQLSPKIYEAYTNGYGMTDEQAETYRIHGPMDREHAERAFSILDEAISLHGWRTVESSVRDAFVATSLHYDGMLQAAVGKAIYWDGAQS</sequence>
<dbReference type="Proteomes" id="UP000781958">
    <property type="component" value="Unassembled WGS sequence"/>
</dbReference>
<dbReference type="InterPro" id="IPR016084">
    <property type="entry name" value="Haem_Oase-like_multi-hlx"/>
</dbReference>